<dbReference type="EMBL" id="CP009416">
    <property type="protein sequence ID" value="AJD91553.1"/>
    <property type="molecule type" value="Genomic_DNA"/>
</dbReference>
<dbReference type="BioCyc" id="JESP1508404:G14D9-11491-MONOMER"/>
<sequence>MNTDTLRGHEIYYDSEQWRYKDNDQSTIKHWKYRACGYCNKPNRPDEHDACLGELPGVINACCGHGDSDEAYVMYEDGKTIRGHEAFEAMKRG</sequence>
<evidence type="ECO:0000313" key="1">
    <source>
        <dbReference type="EMBL" id="AJD91553.1"/>
    </source>
</evidence>
<reference evidence="1 2" key="1">
    <citation type="submission" date="2014-08" db="EMBL/GenBank/DDBJ databases">
        <title>Complete genome of a marine bacteria Jeotgalibacillus malaysiensis.</title>
        <authorList>
            <person name="Yaakop A.S."/>
            <person name="Chan K.-G."/>
            <person name="Goh K.M."/>
        </authorList>
    </citation>
    <scope>NUCLEOTIDE SEQUENCE [LARGE SCALE GENOMIC DNA]</scope>
    <source>
        <strain evidence="1 2">D5</strain>
    </source>
</reference>
<evidence type="ECO:0000313" key="2">
    <source>
        <dbReference type="Proteomes" id="UP000031449"/>
    </source>
</evidence>
<proteinExistence type="predicted"/>
<dbReference type="OrthoDB" id="3078522at2"/>
<keyword evidence="2" id="KW-1185">Reference proteome</keyword>
<accession>A0A0B5ASL4</accession>
<dbReference type="STRING" id="1508404.JMA_22360"/>
<dbReference type="Proteomes" id="UP000031449">
    <property type="component" value="Chromosome"/>
</dbReference>
<organism evidence="1 2">
    <name type="scientific">Jeotgalibacillus malaysiensis</name>
    <dbReference type="NCBI Taxonomy" id="1508404"/>
    <lineage>
        <taxon>Bacteria</taxon>
        <taxon>Bacillati</taxon>
        <taxon>Bacillota</taxon>
        <taxon>Bacilli</taxon>
        <taxon>Bacillales</taxon>
        <taxon>Caryophanaceae</taxon>
        <taxon>Jeotgalibacillus</taxon>
    </lineage>
</organism>
<gene>
    <name evidence="1" type="ORF">JMA_22360</name>
</gene>
<dbReference type="KEGG" id="jeo:JMA_22360"/>
<name>A0A0B5ASL4_9BACL</name>
<dbReference type="HOGENOM" id="CLU_2395771_0_0_9"/>
<protein>
    <submittedName>
        <fullName evidence="1">Uncharacterized protein</fullName>
    </submittedName>
</protein>
<dbReference type="AlphaFoldDB" id="A0A0B5ASL4"/>